<dbReference type="AlphaFoldDB" id="A0AAV6V1L9"/>
<protein>
    <submittedName>
        <fullName evidence="2">Uncharacterized protein</fullName>
    </submittedName>
</protein>
<proteinExistence type="predicted"/>
<dbReference type="EMBL" id="JAFNEN010000207">
    <property type="protein sequence ID" value="KAG8189699.1"/>
    <property type="molecule type" value="Genomic_DNA"/>
</dbReference>
<organism evidence="2 3">
    <name type="scientific">Oedothorax gibbosus</name>
    <dbReference type="NCBI Taxonomy" id="931172"/>
    <lineage>
        <taxon>Eukaryota</taxon>
        <taxon>Metazoa</taxon>
        <taxon>Ecdysozoa</taxon>
        <taxon>Arthropoda</taxon>
        <taxon>Chelicerata</taxon>
        <taxon>Arachnida</taxon>
        <taxon>Araneae</taxon>
        <taxon>Araneomorphae</taxon>
        <taxon>Entelegynae</taxon>
        <taxon>Araneoidea</taxon>
        <taxon>Linyphiidae</taxon>
        <taxon>Erigoninae</taxon>
        <taxon>Oedothorax</taxon>
    </lineage>
</organism>
<feature type="region of interest" description="Disordered" evidence="1">
    <location>
        <begin position="44"/>
        <end position="70"/>
    </location>
</feature>
<accession>A0AAV6V1L9</accession>
<dbReference type="Proteomes" id="UP000827092">
    <property type="component" value="Unassembled WGS sequence"/>
</dbReference>
<evidence type="ECO:0000313" key="3">
    <source>
        <dbReference type="Proteomes" id="UP000827092"/>
    </source>
</evidence>
<evidence type="ECO:0000313" key="2">
    <source>
        <dbReference type="EMBL" id="KAG8189699.1"/>
    </source>
</evidence>
<reference evidence="2 3" key="1">
    <citation type="journal article" date="2022" name="Nat. Ecol. Evol.">
        <title>A masculinizing supergene underlies an exaggerated male reproductive morph in a spider.</title>
        <authorList>
            <person name="Hendrickx F."/>
            <person name="De Corte Z."/>
            <person name="Sonet G."/>
            <person name="Van Belleghem S.M."/>
            <person name="Kostlbacher S."/>
            <person name="Vangestel C."/>
        </authorList>
    </citation>
    <scope>NUCLEOTIDE SEQUENCE [LARGE SCALE GENOMIC DNA]</scope>
    <source>
        <strain evidence="2">W744_W776</strain>
    </source>
</reference>
<name>A0AAV6V1L9_9ARAC</name>
<gene>
    <name evidence="2" type="ORF">JTE90_022512</name>
</gene>
<keyword evidence="3" id="KW-1185">Reference proteome</keyword>
<feature type="region of interest" description="Disordered" evidence="1">
    <location>
        <begin position="1"/>
        <end position="24"/>
    </location>
</feature>
<sequence>MLLATNTQRTHSHPRQRHPGPIQCSQLNKRLPAESDTRIIGADPDRQTLVPPSNHSLVHPFKGPGTSILETDGSSGGLNKVVNELATTDLLLTPLDLCRQAFATVSWFVLLL</sequence>
<comment type="caution">
    <text evidence="2">The sequence shown here is derived from an EMBL/GenBank/DDBJ whole genome shotgun (WGS) entry which is preliminary data.</text>
</comment>
<evidence type="ECO:0000256" key="1">
    <source>
        <dbReference type="SAM" id="MobiDB-lite"/>
    </source>
</evidence>